<dbReference type="InterPro" id="IPR020846">
    <property type="entry name" value="MFS_dom"/>
</dbReference>
<comment type="subcellular location">
    <subcellularLocation>
        <location evidence="1">Cell membrane</location>
        <topology evidence="1">Multi-pass membrane protein</topology>
    </subcellularLocation>
</comment>
<keyword evidence="5 7" id="KW-1133">Transmembrane helix</keyword>
<dbReference type="AlphaFoldDB" id="A0A5S5BX63"/>
<sequence length="411" mass="45631">MQKLFRNYIQSFSGLSREIWWLALITLINRSGAMVIPFLSLYLTDDLNFSLSQVGWIMTSYGLGSFAGAWLGGKLSEIIGYFKVILGSLFLTGISFIIIQYLHSFWSICAGFFILILIADTARPAFFIALSAYSKPENKTRSLTLIRLAINLGFSMGPAVGGIIIASIGYFGLFWIDGITCILAGFLMIYTLNPKKTKEVDKEIVVQNPLPAHLDWVYVVFLIALAIFGFIFVQYFSTVPLYYKEIHKLSEEKIGLLLALNGAMIFVLEMPLIAYLEKTSISKLNHVIIGSALTGISFLLMLISPWAGVLVIGMIVATLGEMISFPFGNAFALERSKLGKQGAYMGLYSMSFSIAHILGHNSGMRLIENFGYTITWITMAFLTLVALLLLFSIQISIKKYSTEVCTVKSNN</sequence>
<evidence type="ECO:0000256" key="7">
    <source>
        <dbReference type="SAM" id="Phobius"/>
    </source>
</evidence>
<evidence type="ECO:0000256" key="4">
    <source>
        <dbReference type="ARBA" id="ARBA00022692"/>
    </source>
</evidence>
<feature type="transmembrane region" description="Helical" evidence="7">
    <location>
        <begin position="256"/>
        <end position="277"/>
    </location>
</feature>
<proteinExistence type="predicted"/>
<feature type="transmembrane region" description="Helical" evidence="7">
    <location>
        <begin position="309"/>
        <end position="330"/>
    </location>
</feature>
<evidence type="ECO:0000256" key="1">
    <source>
        <dbReference type="ARBA" id="ARBA00004651"/>
    </source>
</evidence>
<feature type="transmembrane region" description="Helical" evidence="7">
    <location>
        <begin position="342"/>
        <end position="358"/>
    </location>
</feature>
<feature type="transmembrane region" description="Helical" evidence="7">
    <location>
        <begin position="105"/>
        <end position="133"/>
    </location>
</feature>
<keyword evidence="4 7" id="KW-0812">Transmembrane</keyword>
<dbReference type="EMBL" id="VNHU01000011">
    <property type="protein sequence ID" value="TYP70918.1"/>
    <property type="molecule type" value="Genomic_DNA"/>
</dbReference>
<feature type="transmembrane region" description="Helical" evidence="7">
    <location>
        <begin position="284"/>
        <end position="303"/>
    </location>
</feature>
<feature type="transmembrane region" description="Helical" evidence="7">
    <location>
        <begin position="145"/>
        <end position="168"/>
    </location>
</feature>
<keyword evidence="10" id="KW-1185">Reference proteome</keyword>
<comment type="caution">
    <text evidence="9">The sequence shown here is derived from an EMBL/GenBank/DDBJ whole genome shotgun (WGS) entry which is preliminary data.</text>
</comment>
<protein>
    <submittedName>
        <fullName evidence="9">Putative MFS family arabinose efflux permease</fullName>
    </submittedName>
</protein>
<evidence type="ECO:0000256" key="2">
    <source>
        <dbReference type="ARBA" id="ARBA00022448"/>
    </source>
</evidence>
<feature type="transmembrane region" description="Helical" evidence="7">
    <location>
        <begin position="174"/>
        <end position="193"/>
    </location>
</feature>
<keyword evidence="6 7" id="KW-0472">Membrane</keyword>
<name>A0A5S5BX63_9FLAO</name>
<evidence type="ECO:0000313" key="10">
    <source>
        <dbReference type="Proteomes" id="UP000324376"/>
    </source>
</evidence>
<dbReference type="Pfam" id="PF07690">
    <property type="entry name" value="MFS_1"/>
    <property type="match status" value="1"/>
</dbReference>
<dbReference type="CDD" id="cd17329">
    <property type="entry name" value="MFS_MdtH_MDR_like"/>
    <property type="match status" value="1"/>
</dbReference>
<dbReference type="PANTHER" id="PTHR23517">
    <property type="entry name" value="RESISTANCE PROTEIN MDTM, PUTATIVE-RELATED-RELATED"/>
    <property type="match status" value="1"/>
</dbReference>
<gene>
    <name evidence="9" type="ORF">BD809_11186</name>
</gene>
<reference evidence="9 10" key="1">
    <citation type="submission" date="2019-07" db="EMBL/GenBank/DDBJ databases">
        <title>Genomic Encyclopedia of Archaeal and Bacterial Type Strains, Phase II (KMG-II): from individual species to whole genera.</title>
        <authorList>
            <person name="Goeker M."/>
        </authorList>
    </citation>
    <scope>NUCLEOTIDE SEQUENCE [LARGE SCALE GENOMIC DNA]</scope>
    <source>
        <strain evidence="9 10">DSM 17527</strain>
    </source>
</reference>
<feature type="transmembrane region" description="Helical" evidence="7">
    <location>
        <begin position="214"/>
        <end position="236"/>
    </location>
</feature>
<dbReference type="PANTHER" id="PTHR23517:SF2">
    <property type="entry name" value="MULTIDRUG RESISTANCE PROTEIN MDTH"/>
    <property type="match status" value="1"/>
</dbReference>
<dbReference type="PROSITE" id="PS50850">
    <property type="entry name" value="MFS"/>
    <property type="match status" value="1"/>
</dbReference>
<dbReference type="GO" id="GO:0022857">
    <property type="term" value="F:transmembrane transporter activity"/>
    <property type="evidence" value="ECO:0007669"/>
    <property type="project" value="InterPro"/>
</dbReference>
<evidence type="ECO:0000256" key="6">
    <source>
        <dbReference type="ARBA" id="ARBA00023136"/>
    </source>
</evidence>
<dbReference type="RefSeq" id="WP_148783619.1">
    <property type="nucleotide sequence ID" value="NZ_VNHU01000011.1"/>
</dbReference>
<feature type="transmembrane region" description="Helical" evidence="7">
    <location>
        <begin position="370"/>
        <end position="391"/>
    </location>
</feature>
<evidence type="ECO:0000313" key="9">
    <source>
        <dbReference type="EMBL" id="TYP70918.1"/>
    </source>
</evidence>
<organism evidence="9 10">
    <name type="scientific">Aquimarina intermedia</name>
    <dbReference type="NCBI Taxonomy" id="350814"/>
    <lineage>
        <taxon>Bacteria</taxon>
        <taxon>Pseudomonadati</taxon>
        <taxon>Bacteroidota</taxon>
        <taxon>Flavobacteriia</taxon>
        <taxon>Flavobacteriales</taxon>
        <taxon>Flavobacteriaceae</taxon>
        <taxon>Aquimarina</taxon>
    </lineage>
</organism>
<dbReference type="InterPro" id="IPR036259">
    <property type="entry name" value="MFS_trans_sf"/>
</dbReference>
<dbReference type="OrthoDB" id="5379144at2"/>
<dbReference type="SUPFAM" id="SSF103473">
    <property type="entry name" value="MFS general substrate transporter"/>
    <property type="match status" value="1"/>
</dbReference>
<dbReference type="Proteomes" id="UP000324376">
    <property type="component" value="Unassembled WGS sequence"/>
</dbReference>
<keyword evidence="3" id="KW-1003">Cell membrane</keyword>
<dbReference type="InterPro" id="IPR011701">
    <property type="entry name" value="MFS"/>
</dbReference>
<dbReference type="InterPro" id="IPR050171">
    <property type="entry name" value="MFS_Transporters"/>
</dbReference>
<accession>A0A5S5BX63</accession>
<dbReference type="GO" id="GO:0005886">
    <property type="term" value="C:plasma membrane"/>
    <property type="evidence" value="ECO:0007669"/>
    <property type="project" value="UniProtKB-SubCell"/>
</dbReference>
<evidence type="ECO:0000256" key="5">
    <source>
        <dbReference type="ARBA" id="ARBA00022989"/>
    </source>
</evidence>
<keyword evidence="2" id="KW-0813">Transport</keyword>
<feature type="domain" description="Major facilitator superfamily (MFS) profile" evidence="8">
    <location>
        <begin position="18"/>
        <end position="398"/>
    </location>
</feature>
<feature type="transmembrane region" description="Helical" evidence="7">
    <location>
        <begin position="80"/>
        <end position="99"/>
    </location>
</feature>
<evidence type="ECO:0000256" key="3">
    <source>
        <dbReference type="ARBA" id="ARBA00022475"/>
    </source>
</evidence>
<evidence type="ECO:0000259" key="8">
    <source>
        <dbReference type="PROSITE" id="PS50850"/>
    </source>
</evidence>
<dbReference type="Gene3D" id="1.20.1250.20">
    <property type="entry name" value="MFS general substrate transporter like domains"/>
    <property type="match status" value="1"/>
</dbReference>
<feature type="transmembrane region" description="Helical" evidence="7">
    <location>
        <begin position="20"/>
        <end position="42"/>
    </location>
</feature>
<feature type="transmembrane region" description="Helical" evidence="7">
    <location>
        <begin position="54"/>
        <end position="73"/>
    </location>
</feature>